<dbReference type="Gene3D" id="1.10.287.950">
    <property type="entry name" value="Methyl-accepting chemotaxis protein"/>
    <property type="match status" value="1"/>
</dbReference>
<dbReference type="Proteomes" id="UP000250235">
    <property type="component" value="Unassembled WGS sequence"/>
</dbReference>
<proteinExistence type="predicted"/>
<accession>A0A2Z7AP28</accession>
<organism evidence="2 3">
    <name type="scientific">Dorcoceras hygrometricum</name>
    <dbReference type="NCBI Taxonomy" id="472368"/>
    <lineage>
        <taxon>Eukaryota</taxon>
        <taxon>Viridiplantae</taxon>
        <taxon>Streptophyta</taxon>
        <taxon>Embryophyta</taxon>
        <taxon>Tracheophyta</taxon>
        <taxon>Spermatophyta</taxon>
        <taxon>Magnoliopsida</taxon>
        <taxon>eudicotyledons</taxon>
        <taxon>Gunneridae</taxon>
        <taxon>Pentapetalae</taxon>
        <taxon>asterids</taxon>
        <taxon>lamiids</taxon>
        <taxon>Lamiales</taxon>
        <taxon>Gesneriaceae</taxon>
        <taxon>Didymocarpoideae</taxon>
        <taxon>Trichosporeae</taxon>
        <taxon>Loxocarpinae</taxon>
        <taxon>Dorcoceras</taxon>
    </lineage>
</organism>
<evidence type="ECO:0000313" key="3">
    <source>
        <dbReference type="Proteomes" id="UP000250235"/>
    </source>
</evidence>
<keyword evidence="3" id="KW-1185">Reference proteome</keyword>
<protein>
    <submittedName>
        <fullName evidence="2">Uncharacterized protein</fullName>
    </submittedName>
</protein>
<feature type="coiled-coil region" evidence="1">
    <location>
        <begin position="173"/>
        <end position="204"/>
    </location>
</feature>
<sequence length="233" mass="26195">MLMATSTLISQNLVIPVRSSYKPKTALLYSSRNFSIRRDRTLFLGGKTLRSRQVGKNDKVQRNFSVYGAIQSGVPPPSESSFQLLSWVVGVVVTMILPFFTHKWSSLLKIRNEVETAVETIDEIVELVEKVAEGVEKVAEDISDQLPEGGKLRNAVDFVENVADTVGKDAHLVDDLIHKVKGAEEKLEESIESLIEVAQEHRKQVHKINESHEQIIDDALQQIEDTRIHTKII</sequence>
<evidence type="ECO:0000256" key="1">
    <source>
        <dbReference type="SAM" id="Coils"/>
    </source>
</evidence>
<name>A0A2Z7AP28_9LAMI</name>
<dbReference type="EMBL" id="KV013947">
    <property type="protein sequence ID" value="KZV23166.1"/>
    <property type="molecule type" value="Genomic_DNA"/>
</dbReference>
<reference evidence="2 3" key="1">
    <citation type="journal article" date="2015" name="Proc. Natl. Acad. Sci. U.S.A.">
        <title>The resurrection genome of Boea hygrometrica: A blueprint for survival of dehydration.</title>
        <authorList>
            <person name="Xiao L."/>
            <person name="Yang G."/>
            <person name="Zhang L."/>
            <person name="Yang X."/>
            <person name="Zhao S."/>
            <person name="Ji Z."/>
            <person name="Zhou Q."/>
            <person name="Hu M."/>
            <person name="Wang Y."/>
            <person name="Chen M."/>
            <person name="Xu Y."/>
            <person name="Jin H."/>
            <person name="Xiao X."/>
            <person name="Hu G."/>
            <person name="Bao F."/>
            <person name="Hu Y."/>
            <person name="Wan P."/>
            <person name="Li L."/>
            <person name="Deng X."/>
            <person name="Kuang T."/>
            <person name="Xiang C."/>
            <person name="Zhu J.K."/>
            <person name="Oliver M.J."/>
            <person name="He Y."/>
        </authorList>
    </citation>
    <scope>NUCLEOTIDE SEQUENCE [LARGE SCALE GENOMIC DNA]</scope>
    <source>
        <strain evidence="3">cv. XS01</strain>
    </source>
</reference>
<evidence type="ECO:0000313" key="2">
    <source>
        <dbReference type="EMBL" id="KZV23166.1"/>
    </source>
</evidence>
<dbReference type="AlphaFoldDB" id="A0A2Z7AP28"/>
<dbReference type="OrthoDB" id="1927611at2759"/>
<keyword evidence="1" id="KW-0175">Coiled coil</keyword>
<dbReference type="PANTHER" id="PTHR33735:SF14">
    <property type="entry name" value="PHAGE CAPSID SCAFFOLDING PROTEIN (GPO) SERINE PEPTIDASE"/>
    <property type="match status" value="1"/>
</dbReference>
<dbReference type="PANTHER" id="PTHR33735">
    <property type="entry name" value="EXPRESSED PROTEIN"/>
    <property type="match status" value="1"/>
</dbReference>
<gene>
    <name evidence="2" type="ORF">F511_05005</name>
</gene>